<name>A0ABX2IKJ7_9RHOB</name>
<evidence type="ECO:0000313" key="3">
    <source>
        <dbReference type="Proteomes" id="UP000777935"/>
    </source>
</evidence>
<keyword evidence="3" id="KW-1185">Reference proteome</keyword>
<evidence type="ECO:0000259" key="1">
    <source>
        <dbReference type="Pfam" id="PF13503"/>
    </source>
</evidence>
<feature type="domain" description="DUF4123" evidence="1">
    <location>
        <begin position="80"/>
        <end position="199"/>
    </location>
</feature>
<reference evidence="2 3" key="1">
    <citation type="submission" date="2020-06" db="EMBL/GenBank/DDBJ databases">
        <title>Sulfitobacter algicola sp. nov., isolated from green algae.</title>
        <authorList>
            <person name="Wang C."/>
        </authorList>
    </citation>
    <scope>NUCLEOTIDE SEQUENCE [LARGE SCALE GENOMIC DNA]</scope>
    <source>
        <strain evidence="2 3">1151</strain>
    </source>
</reference>
<protein>
    <submittedName>
        <fullName evidence="2">DUF4123 domain-containing protein</fullName>
    </submittedName>
</protein>
<sequence length="354" mass="41313">MTDHDGENFNQWDLQQEPKTTSDTVGLIINTIKDIEPLDDQFGVDPKKTVPPALYDLFFGQRDPTTVSNDPKDAPPLQTYAILDAAKIANLPQLLASTELEYRCLFKGQAYDELKDVAPWIVTLKEHNTFTRNLFSHDPKDPAPWHNWDKEPGIFIRSQASLDDIWRHFRKFTKVQDEAGKWYYLRFYDPKIAFPYITQSERFSERILNVPTARQSTSMVIIDKTNAHHIKLAEVPTKPSAGIYVMDHHDKDIFRALTFISRANVLLEKLKDSFSFETDNDAYRDAIITTMHRMHQYGFRQKRQLEQLATWDIFYGPNFEKNDPEGHLLDICLRQDIDSAEKFSDFCKRLNEIY</sequence>
<accession>A0ABX2IKJ7</accession>
<organism evidence="2 3">
    <name type="scientific">Parasulfitobacter algicola</name>
    <dbReference type="NCBI Taxonomy" id="2614809"/>
    <lineage>
        <taxon>Bacteria</taxon>
        <taxon>Pseudomonadati</taxon>
        <taxon>Pseudomonadota</taxon>
        <taxon>Alphaproteobacteria</taxon>
        <taxon>Rhodobacterales</taxon>
        <taxon>Roseobacteraceae</taxon>
        <taxon>Parasulfitobacter</taxon>
    </lineage>
</organism>
<dbReference type="RefSeq" id="WP_174134516.1">
    <property type="nucleotide sequence ID" value="NZ_JABUFE010000001.1"/>
</dbReference>
<dbReference type="Pfam" id="PF13503">
    <property type="entry name" value="DUF4123"/>
    <property type="match status" value="1"/>
</dbReference>
<dbReference type="InterPro" id="IPR025391">
    <property type="entry name" value="DUF4123"/>
</dbReference>
<dbReference type="Proteomes" id="UP000777935">
    <property type="component" value="Unassembled WGS sequence"/>
</dbReference>
<gene>
    <name evidence="2" type="ORF">HRQ87_01145</name>
</gene>
<evidence type="ECO:0000313" key="2">
    <source>
        <dbReference type="EMBL" id="NSX53401.1"/>
    </source>
</evidence>
<dbReference type="EMBL" id="JABUFE010000001">
    <property type="protein sequence ID" value="NSX53401.1"/>
    <property type="molecule type" value="Genomic_DNA"/>
</dbReference>
<comment type="caution">
    <text evidence="2">The sequence shown here is derived from an EMBL/GenBank/DDBJ whole genome shotgun (WGS) entry which is preliminary data.</text>
</comment>
<proteinExistence type="predicted"/>